<dbReference type="Proteomes" id="UP000322667">
    <property type="component" value="Chromosome D08"/>
</dbReference>
<dbReference type="AlphaFoldDB" id="A0A5D2K416"/>
<gene>
    <name evidence="2" type="ORF">ES332_D08G314700v1</name>
</gene>
<dbReference type="EMBL" id="CM017630">
    <property type="protein sequence ID" value="TYH60723.1"/>
    <property type="molecule type" value="Genomic_DNA"/>
</dbReference>
<accession>A0A5D2K416</accession>
<sequence length="79" mass="8634">MISQILSISLLQHALACHSKGCWTNKLYLMPASSFGSSIFVVSPYNTKNSFVQNFQRGILMSLSSPHMTVGLSVSLHCS</sequence>
<feature type="chain" id="PRO_5023033167" evidence="1">
    <location>
        <begin position="17"/>
        <end position="79"/>
    </location>
</feature>
<organism evidence="2 3">
    <name type="scientific">Gossypium tomentosum</name>
    <name type="common">Hawaiian cotton</name>
    <name type="synonym">Gossypium sandvicense</name>
    <dbReference type="NCBI Taxonomy" id="34277"/>
    <lineage>
        <taxon>Eukaryota</taxon>
        <taxon>Viridiplantae</taxon>
        <taxon>Streptophyta</taxon>
        <taxon>Embryophyta</taxon>
        <taxon>Tracheophyta</taxon>
        <taxon>Spermatophyta</taxon>
        <taxon>Magnoliopsida</taxon>
        <taxon>eudicotyledons</taxon>
        <taxon>Gunneridae</taxon>
        <taxon>Pentapetalae</taxon>
        <taxon>rosids</taxon>
        <taxon>malvids</taxon>
        <taxon>Malvales</taxon>
        <taxon>Malvaceae</taxon>
        <taxon>Malvoideae</taxon>
        <taxon>Gossypium</taxon>
    </lineage>
</organism>
<evidence type="ECO:0000313" key="2">
    <source>
        <dbReference type="EMBL" id="TYH60723.1"/>
    </source>
</evidence>
<feature type="signal peptide" evidence="1">
    <location>
        <begin position="1"/>
        <end position="16"/>
    </location>
</feature>
<proteinExistence type="predicted"/>
<keyword evidence="1" id="KW-0732">Signal</keyword>
<reference evidence="2 3" key="1">
    <citation type="submission" date="2019-07" db="EMBL/GenBank/DDBJ databases">
        <title>WGS assembly of Gossypium tomentosum.</title>
        <authorList>
            <person name="Chen Z.J."/>
            <person name="Sreedasyam A."/>
            <person name="Ando A."/>
            <person name="Song Q."/>
            <person name="De L."/>
            <person name="Hulse-Kemp A."/>
            <person name="Ding M."/>
            <person name="Ye W."/>
            <person name="Kirkbride R."/>
            <person name="Jenkins J."/>
            <person name="Plott C."/>
            <person name="Lovell J."/>
            <person name="Lin Y.-M."/>
            <person name="Vaughn R."/>
            <person name="Liu B."/>
            <person name="Li W."/>
            <person name="Simpson S."/>
            <person name="Scheffler B."/>
            <person name="Saski C."/>
            <person name="Grover C."/>
            <person name="Hu G."/>
            <person name="Conover J."/>
            <person name="Carlson J."/>
            <person name="Shu S."/>
            <person name="Boston L."/>
            <person name="Williams M."/>
            <person name="Peterson D."/>
            <person name="Mcgee K."/>
            <person name="Jones D."/>
            <person name="Wendel J."/>
            <person name="Stelly D."/>
            <person name="Grimwood J."/>
            <person name="Schmutz J."/>
        </authorList>
    </citation>
    <scope>NUCLEOTIDE SEQUENCE [LARGE SCALE GENOMIC DNA]</scope>
    <source>
        <strain evidence="2">7179.01</strain>
    </source>
</reference>
<evidence type="ECO:0000256" key="1">
    <source>
        <dbReference type="SAM" id="SignalP"/>
    </source>
</evidence>
<protein>
    <submittedName>
        <fullName evidence="2">Uncharacterized protein</fullName>
    </submittedName>
</protein>
<name>A0A5D2K416_GOSTO</name>
<evidence type="ECO:0000313" key="3">
    <source>
        <dbReference type="Proteomes" id="UP000322667"/>
    </source>
</evidence>
<keyword evidence="3" id="KW-1185">Reference proteome</keyword>